<accession>A0A1I8A8P7</accession>
<protein>
    <submittedName>
        <fullName evidence="3">Uncharacterized protein</fullName>
    </submittedName>
</protein>
<feature type="compositionally biased region" description="Polar residues" evidence="1">
    <location>
        <begin position="1"/>
        <end position="13"/>
    </location>
</feature>
<evidence type="ECO:0000313" key="3">
    <source>
        <dbReference type="WBParaSite" id="L893_g33701.t1"/>
    </source>
</evidence>
<keyword evidence="2" id="KW-1185">Reference proteome</keyword>
<reference evidence="3" key="1">
    <citation type="submission" date="2016-11" db="UniProtKB">
        <authorList>
            <consortium name="WormBaseParasite"/>
        </authorList>
    </citation>
    <scope>IDENTIFICATION</scope>
</reference>
<name>A0A1I8A8P7_9BILA</name>
<evidence type="ECO:0000256" key="1">
    <source>
        <dbReference type="SAM" id="MobiDB-lite"/>
    </source>
</evidence>
<sequence>MASFAVPQSTRPSPGSRREKKGCCAEEVIRVAVYDTFQFLLRSFRQLVVQRFKFTSPKHESLKHRRVRVTCRPRLASPPPPPGEGIKALWFLATPNNNVDQMMHTVQPPMNRANGVMTDETLPKNVYQTGDVV</sequence>
<dbReference type="WBParaSite" id="L893_g33701.t1">
    <property type="protein sequence ID" value="L893_g33701.t1"/>
    <property type="gene ID" value="L893_g33701"/>
</dbReference>
<organism evidence="2 3">
    <name type="scientific">Steinernema glaseri</name>
    <dbReference type="NCBI Taxonomy" id="37863"/>
    <lineage>
        <taxon>Eukaryota</taxon>
        <taxon>Metazoa</taxon>
        <taxon>Ecdysozoa</taxon>
        <taxon>Nematoda</taxon>
        <taxon>Chromadorea</taxon>
        <taxon>Rhabditida</taxon>
        <taxon>Tylenchina</taxon>
        <taxon>Panagrolaimomorpha</taxon>
        <taxon>Strongyloidoidea</taxon>
        <taxon>Steinernematidae</taxon>
        <taxon>Steinernema</taxon>
    </lineage>
</organism>
<dbReference type="AlphaFoldDB" id="A0A1I8A8P7"/>
<feature type="region of interest" description="Disordered" evidence="1">
    <location>
        <begin position="1"/>
        <end position="21"/>
    </location>
</feature>
<proteinExistence type="predicted"/>
<dbReference type="Proteomes" id="UP000095287">
    <property type="component" value="Unplaced"/>
</dbReference>
<evidence type="ECO:0000313" key="2">
    <source>
        <dbReference type="Proteomes" id="UP000095287"/>
    </source>
</evidence>